<dbReference type="Proteomes" id="UP001501576">
    <property type="component" value="Unassembled WGS sequence"/>
</dbReference>
<organism evidence="2 3">
    <name type="scientific">Streptomyces mordarskii</name>
    <dbReference type="NCBI Taxonomy" id="1226758"/>
    <lineage>
        <taxon>Bacteria</taxon>
        <taxon>Bacillati</taxon>
        <taxon>Actinomycetota</taxon>
        <taxon>Actinomycetes</taxon>
        <taxon>Kitasatosporales</taxon>
        <taxon>Streptomycetaceae</taxon>
        <taxon>Streptomyces</taxon>
    </lineage>
</organism>
<name>A0ABP3NZU6_9ACTN</name>
<gene>
    <name evidence="2" type="ORF">GCM10010390_65680</name>
</gene>
<protein>
    <submittedName>
        <fullName evidence="2">Uncharacterized protein</fullName>
    </submittedName>
</protein>
<proteinExistence type="predicted"/>
<keyword evidence="3" id="KW-1185">Reference proteome</keyword>
<evidence type="ECO:0000256" key="1">
    <source>
        <dbReference type="SAM" id="MobiDB-lite"/>
    </source>
</evidence>
<feature type="region of interest" description="Disordered" evidence="1">
    <location>
        <begin position="81"/>
        <end position="100"/>
    </location>
</feature>
<dbReference type="EMBL" id="BAAABZ010000071">
    <property type="protein sequence ID" value="GAA0554443.1"/>
    <property type="molecule type" value="Genomic_DNA"/>
</dbReference>
<comment type="caution">
    <text evidence="2">The sequence shown here is derived from an EMBL/GenBank/DDBJ whole genome shotgun (WGS) entry which is preliminary data.</text>
</comment>
<sequence>MNVLTVIGTCTLAFGFAGSVTGRIKMINCVAIFTVGNALMSIGFIREGDLLWASIHGAATAYFIHVWWNNGGGDDTKRRLKGAAKKFQPTRRTAPEGGAA</sequence>
<evidence type="ECO:0000313" key="3">
    <source>
        <dbReference type="Proteomes" id="UP001501576"/>
    </source>
</evidence>
<reference evidence="3" key="1">
    <citation type="journal article" date="2019" name="Int. J. Syst. Evol. Microbiol.">
        <title>The Global Catalogue of Microorganisms (GCM) 10K type strain sequencing project: providing services to taxonomists for standard genome sequencing and annotation.</title>
        <authorList>
            <consortium name="The Broad Institute Genomics Platform"/>
            <consortium name="The Broad Institute Genome Sequencing Center for Infectious Disease"/>
            <person name="Wu L."/>
            <person name="Ma J."/>
        </authorList>
    </citation>
    <scope>NUCLEOTIDE SEQUENCE [LARGE SCALE GENOMIC DNA]</scope>
    <source>
        <strain evidence="3">JCM 5052</strain>
    </source>
</reference>
<accession>A0ABP3NZU6</accession>
<dbReference type="RefSeq" id="WP_346160834.1">
    <property type="nucleotide sequence ID" value="NZ_BAAABZ010000071.1"/>
</dbReference>
<evidence type="ECO:0000313" key="2">
    <source>
        <dbReference type="EMBL" id="GAA0554443.1"/>
    </source>
</evidence>